<accession>Q4R486</accession>
<keyword evidence="1" id="KW-0418">Kinase</keyword>
<proteinExistence type="evidence at transcript level"/>
<evidence type="ECO:0000313" key="1">
    <source>
        <dbReference type="EMBL" id="BAE02080.1"/>
    </source>
</evidence>
<organism evidence="1">
    <name type="scientific">Macaca fascicularis</name>
    <name type="common">Crab-eating macaque</name>
    <name type="synonym">Cynomolgus monkey</name>
    <dbReference type="NCBI Taxonomy" id="9541"/>
    <lineage>
        <taxon>Eukaryota</taxon>
        <taxon>Metazoa</taxon>
        <taxon>Chordata</taxon>
        <taxon>Craniata</taxon>
        <taxon>Vertebrata</taxon>
        <taxon>Euteleostomi</taxon>
        <taxon>Mammalia</taxon>
        <taxon>Eutheria</taxon>
        <taxon>Euarchontoglires</taxon>
        <taxon>Primates</taxon>
        <taxon>Haplorrhini</taxon>
        <taxon>Catarrhini</taxon>
        <taxon>Cercopithecidae</taxon>
        <taxon>Cercopithecinae</taxon>
        <taxon>Macaca</taxon>
    </lineage>
</organism>
<reference evidence="1" key="2">
    <citation type="submission" date="2005-06" db="EMBL/GenBank/DDBJ databases">
        <title>DNA sequences of macaque genes expressed in brain or testis and its evolutionary implications.</title>
        <authorList>
            <consortium name="International consortium for macaque cDNA sequencing and analysis"/>
        </authorList>
    </citation>
    <scope>NUCLEOTIDE SEQUENCE</scope>
</reference>
<reference evidence="1" key="1">
    <citation type="journal article" date="2005" name="Mol. Biol. Evol.">
        <title>Substitution rate and structural divergence of 5'UTR evolution: comparative analysis between human and cynomolgus monkey cDNAs.</title>
        <authorList>
            <person name="Osada N."/>
            <person name="Hirata M."/>
            <person name="Tanuma R."/>
            <person name="Kusuda J."/>
            <person name="Hida M."/>
            <person name="Suzuki Y."/>
            <person name="Sugano S."/>
            <person name="Gojobori T."/>
            <person name="Shen C.K."/>
            <person name="Wu C.I."/>
            <person name="Hashimoto K."/>
        </authorList>
    </citation>
    <scope>NUCLEOTIDE SEQUENCE</scope>
</reference>
<sequence length="152" mass="16268">MAFQLPHLAPSGVGRVAPHHSRLASSNLWELPPCRISTSAICRNPSATPQAPTCGPRRPRDVSPIDLGAGDGMRGVGGGWEVASVLTTSAAFNWLFLARRECFSYCIEPSEWRVSPAPVTGVGEEGKNSFFVKGQLQTMLSCLSILSNEDEG</sequence>
<name>Q4R486_MACFA</name>
<keyword evidence="1" id="KW-0808">Transferase</keyword>
<dbReference type="AlphaFoldDB" id="Q4R486"/>
<dbReference type="GO" id="GO:0016301">
    <property type="term" value="F:kinase activity"/>
    <property type="evidence" value="ECO:0007669"/>
    <property type="project" value="UniProtKB-KW"/>
</dbReference>
<protein>
    <submittedName>
        <fullName evidence="1">Testis cDNA clone: QtsA-11690, similar to human protein kinase, lysine deficient 1 (PRKWNK1)</fullName>
    </submittedName>
</protein>
<dbReference type="EMBL" id="AB179029">
    <property type="protein sequence ID" value="BAE02080.1"/>
    <property type="molecule type" value="mRNA"/>
</dbReference>